<dbReference type="OrthoDB" id="114708at2759"/>
<protein>
    <recommendedName>
        <fullName evidence="1">Rhamnogalacturonan lyase domain-containing protein</fullName>
    </recommendedName>
</protein>
<evidence type="ECO:0000313" key="3">
    <source>
        <dbReference type="Proteomes" id="UP000717328"/>
    </source>
</evidence>
<sequence length="108" mass="11895">MSNWGPLTFTIAESSVDSFPMAQFKAVRNVNRSEGPSRRLILSFTQVNNPTTIKWTATPSEIGARTLRIRTTQAFAGGRPQITVNSWTSTGPPRKQNGFYGLVCFNAS</sequence>
<dbReference type="InterPro" id="IPR016590">
    <property type="entry name" value="Rhamnogalacturonase_B"/>
</dbReference>
<dbReference type="Pfam" id="PF14683">
    <property type="entry name" value="CBM-like"/>
    <property type="match status" value="1"/>
</dbReference>
<organism evidence="2 3">
    <name type="scientific">Sphagnurus paluster</name>
    <dbReference type="NCBI Taxonomy" id="117069"/>
    <lineage>
        <taxon>Eukaryota</taxon>
        <taxon>Fungi</taxon>
        <taxon>Dikarya</taxon>
        <taxon>Basidiomycota</taxon>
        <taxon>Agaricomycotina</taxon>
        <taxon>Agaricomycetes</taxon>
        <taxon>Agaricomycetidae</taxon>
        <taxon>Agaricales</taxon>
        <taxon>Tricholomatineae</taxon>
        <taxon>Lyophyllaceae</taxon>
        <taxon>Sphagnurus</taxon>
    </lineage>
</organism>
<reference evidence="2" key="2">
    <citation type="submission" date="2021-10" db="EMBL/GenBank/DDBJ databases">
        <title>Phylogenomics reveals ancestral predisposition of the termite-cultivated fungus Termitomyces towards a domesticated lifestyle.</title>
        <authorList>
            <person name="Auxier B."/>
            <person name="Grum-Grzhimaylo A."/>
            <person name="Cardenas M.E."/>
            <person name="Lodge J.D."/>
            <person name="Laessoe T."/>
            <person name="Pedersen O."/>
            <person name="Smith M.E."/>
            <person name="Kuyper T.W."/>
            <person name="Franco-Molano E.A."/>
            <person name="Baroni T.J."/>
            <person name="Aanen D.K."/>
        </authorList>
    </citation>
    <scope>NUCLEOTIDE SEQUENCE</scope>
    <source>
        <strain evidence="2">D49</strain>
    </source>
</reference>
<reference evidence="2" key="1">
    <citation type="submission" date="2021-02" db="EMBL/GenBank/DDBJ databases">
        <authorList>
            <person name="Nieuwenhuis M."/>
            <person name="Van De Peppel L.J.J."/>
        </authorList>
    </citation>
    <scope>NUCLEOTIDE SEQUENCE</scope>
    <source>
        <strain evidence="2">D49</strain>
    </source>
</reference>
<name>A0A9P7KIU1_9AGAR</name>
<dbReference type="Proteomes" id="UP000717328">
    <property type="component" value="Unassembled WGS sequence"/>
</dbReference>
<evidence type="ECO:0000313" key="2">
    <source>
        <dbReference type="EMBL" id="KAG5654251.1"/>
    </source>
</evidence>
<dbReference type="EMBL" id="JABCKI010000014">
    <property type="protein sequence ID" value="KAG5654251.1"/>
    <property type="molecule type" value="Genomic_DNA"/>
</dbReference>
<dbReference type="PANTHER" id="PTHR36574">
    <property type="entry name" value="RHAMNOGALACTURONATE LYASE-RELATED"/>
    <property type="match status" value="1"/>
</dbReference>
<feature type="domain" description="Rhamnogalacturonan lyase" evidence="1">
    <location>
        <begin position="6"/>
        <end position="96"/>
    </location>
</feature>
<proteinExistence type="predicted"/>
<comment type="caution">
    <text evidence="2">The sequence shown here is derived from an EMBL/GenBank/DDBJ whole genome shotgun (WGS) entry which is preliminary data.</text>
</comment>
<accession>A0A9P7KIU1</accession>
<dbReference type="Gene3D" id="2.60.120.260">
    <property type="entry name" value="Galactose-binding domain-like"/>
    <property type="match status" value="1"/>
</dbReference>
<dbReference type="GO" id="GO:0016837">
    <property type="term" value="F:carbon-oxygen lyase activity, acting on polysaccharides"/>
    <property type="evidence" value="ECO:0007669"/>
    <property type="project" value="InterPro"/>
</dbReference>
<keyword evidence="3" id="KW-1185">Reference proteome</keyword>
<dbReference type="AlphaFoldDB" id="A0A9P7KIU1"/>
<dbReference type="SUPFAM" id="SSF49785">
    <property type="entry name" value="Galactose-binding domain-like"/>
    <property type="match status" value="1"/>
</dbReference>
<dbReference type="GO" id="GO:0045490">
    <property type="term" value="P:pectin catabolic process"/>
    <property type="evidence" value="ECO:0007669"/>
    <property type="project" value="TreeGrafter"/>
</dbReference>
<evidence type="ECO:0000259" key="1">
    <source>
        <dbReference type="Pfam" id="PF14683"/>
    </source>
</evidence>
<dbReference type="PANTHER" id="PTHR36574:SF1">
    <property type="entry name" value="RHAMNOGALACTURONATE LYASE-RELATED"/>
    <property type="match status" value="1"/>
</dbReference>
<dbReference type="InterPro" id="IPR029411">
    <property type="entry name" value="RG-lyase_III"/>
</dbReference>
<dbReference type="InterPro" id="IPR008979">
    <property type="entry name" value="Galactose-bd-like_sf"/>
</dbReference>
<gene>
    <name evidence="2" type="ORF">H0H81_005494</name>
</gene>